<dbReference type="Gene3D" id="3.30.70.790">
    <property type="entry name" value="UreE, C-terminal domain"/>
    <property type="match status" value="1"/>
</dbReference>
<dbReference type="GO" id="GO:0065003">
    <property type="term" value="P:protein-containing complex assembly"/>
    <property type="evidence" value="ECO:0007669"/>
    <property type="project" value="InterPro"/>
</dbReference>
<evidence type="ECO:0000256" key="5">
    <source>
        <dbReference type="HAMAP-Rule" id="MF_00822"/>
    </source>
</evidence>
<feature type="region of interest" description="Disordered" evidence="6">
    <location>
        <begin position="133"/>
        <end position="173"/>
    </location>
</feature>
<dbReference type="InterPro" id="IPR012406">
    <property type="entry name" value="UreE"/>
</dbReference>
<evidence type="ECO:0000256" key="3">
    <source>
        <dbReference type="ARBA" id="ARBA00022596"/>
    </source>
</evidence>
<dbReference type="HAMAP" id="MF_00822">
    <property type="entry name" value="UreE"/>
    <property type="match status" value="1"/>
</dbReference>
<reference evidence="8 9" key="1">
    <citation type="submission" date="2016-10" db="EMBL/GenBank/DDBJ databases">
        <authorList>
            <person name="de Groot N.N."/>
        </authorList>
    </citation>
    <scope>NUCLEOTIDE SEQUENCE [LARGE SCALE GENOMIC DNA]</scope>
    <source>
        <strain evidence="8 9">ATCC 43154</strain>
    </source>
</reference>
<evidence type="ECO:0000256" key="4">
    <source>
        <dbReference type="ARBA" id="ARBA00023186"/>
    </source>
</evidence>
<evidence type="ECO:0000256" key="1">
    <source>
        <dbReference type="ARBA" id="ARBA00004496"/>
    </source>
</evidence>
<comment type="function">
    <text evidence="5">Involved in urease metallocenter assembly. Binds nickel. Probably functions as a nickel donor during metallocenter assembly.</text>
</comment>
<dbReference type="InterPro" id="IPR007864">
    <property type="entry name" value="UreE_C_dom"/>
</dbReference>
<feature type="domain" description="UreE urease accessory N-terminal" evidence="7">
    <location>
        <begin position="1"/>
        <end position="64"/>
    </location>
</feature>
<keyword evidence="3 5" id="KW-0533">Nickel</keyword>
<evidence type="ECO:0000256" key="2">
    <source>
        <dbReference type="ARBA" id="ARBA00022490"/>
    </source>
</evidence>
<organism evidence="8 9">
    <name type="scientific">Rugamonas rubra</name>
    <dbReference type="NCBI Taxonomy" id="758825"/>
    <lineage>
        <taxon>Bacteria</taxon>
        <taxon>Pseudomonadati</taxon>
        <taxon>Pseudomonadota</taxon>
        <taxon>Betaproteobacteria</taxon>
        <taxon>Burkholderiales</taxon>
        <taxon>Oxalobacteraceae</taxon>
        <taxon>Telluria group</taxon>
        <taxon>Rugamonas</taxon>
    </lineage>
</organism>
<dbReference type="EMBL" id="FOTW01000022">
    <property type="protein sequence ID" value="SFM51966.1"/>
    <property type="molecule type" value="Genomic_DNA"/>
</dbReference>
<feature type="compositionally biased region" description="Basic and acidic residues" evidence="6">
    <location>
        <begin position="144"/>
        <end position="153"/>
    </location>
</feature>
<keyword evidence="9" id="KW-1185">Reference proteome</keyword>
<evidence type="ECO:0000259" key="7">
    <source>
        <dbReference type="SMART" id="SM00988"/>
    </source>
</evidence>
<dbReference type="Gene3D" id="2.60.260.20">
    <property type="entry name" value="Urease metallochaperone UreE, N-terminal domain"/>
    <property type="match status" value="1"/>
</dbReference>
<dbReference type="InterPro" id="IPR004029">
    <property type="entry name" value="UreE_N"/>
</dbReference>
<accession>A0A1I4RIT8</accession>
<dbReference type="Proteomes" id="UP000199470">
    <property type="component" value="Unassembled WGS sequence"/>
</dbReference>
<dbReference type="GO" id="GO:0016151">
    <property type="term" value="F:nickel cation binding"/>
    <property type="evidence" value="ECO:0007669"/>
    <property type="project" value="UniProtKB-UniRule"/>
</dbReference>
<name>A0A1I4RIT8_9BURK</name>
<dbReference type="Pfam" id="PF02814">
    <property type="entry name" value="UreE_N"/>
    <property type="match status" value="1"/>
</dbReference>
<dbReference type="GO" id="GO:0006457">
    <property type="term" value="P:protein folding"/>
    <property type="evidence" value="ECO:0007669"/>
    <property type="project" value="InterPro"/>
</dbReference>
<protein>
    <recommendedName>
        <fullName evidence="5">Urease accessory protein UreE</fullName>
    </recommendedName>
</protein>
<evidence type="ECO:0000256" key="6">
    <source>
        <dbReference type="SAM" id="MobiDB-lite"/>
    </source>
</evidence>
<evidence type="ECO:0000313" key="9">
    <source>
        <dbReference type="Proteomes" id="UP000199470"/>
    </source>
</evidence>
<dbReference type="RefSeq" id="WP_093389812.1">
    <property type="nucleotide sequence ID" value="NZ_FOTW01000022.1"/>
</dbReference>
<dbReference type="CDD" id="cd00571">
    <property type="entry name" value="UreE"/>
    <property type="match status" value="1"/>
</dbReference>
<dbReference type="SUPFAM" id="SSF69287">
    <property type="entry name" value="Urease metallochaperone UreE, N-terminal domain"/>
    <property type="match status" value="1"/>
</dbReference>
<sequence length="173" mass="18577">MLTLHTKIDHADTIAAQLVLPYELREKCRLRATLSTGEEVAVFTVRGTVLRDGDLLTGEDKRVVQVVAAAEPTYKVSCADAHTLLRCAFHLGNRHTQAQVGDGFLRIRADAVLKEMLAGLGARVEEEAAGFEPESGAYAGGHGHHGDHGDGGGHHALAPIPLRQRIHRPSDVA</sequence>
<dbReference type="OrthoDB" id="5421304at2"/>
<dbReference type="NCBIfam" id="NF009751">
    <property type="entry name" value="PRK13261.1-1"/>
    <property type="match status" value="1"/>
</dbReference>
<evidence type="ECO:0000313" key="8">
    <source>
        <dbReference type="EMBL" id="SFM51966.1"/>
    </source>
</evidence>
<keyword evidence="4 5" id="KW-0143">Chaperone</keyword>
<dbReference type="PIRSF" id="PIRSF036402">
    <property type="entry name" value="Ureas_acces_UreE"/>
    <property type="match status" value="1"/>
</dbReference>
<comment type="subcellular location">
    <subcellularLocation>
        <location evidence="1 5">Cytoplasm</location>
    </subcellularLocation>
</comment>
<dbReference type="GO" id="GO:0051082">
    <property type="term" value="F:unfolded protein binding"/>
    <property type="evidence" value="ECO:0007669"/>
    <property type="project" value="UniProtKB-UniRule"/>
</dbReference>
<comment type="similarity">
    <text evidence="5">Belongs to the UreE family.</text>
</comment>
<gene>
    <name evidence="5" type="primary">ureE</name>
    <name evidence="8" type="ORF">SAMN02982985_04359</name>
</gene>
<dbReference type="InterPro" id="IPR036118">
    <property type="entry name" value="UreE_N_sf"/>
</dbReference>
<dbReference type="Pfam" id="PF05194">
    <property type="entry name" value="UreE_C"/>
    <property type="match status" value="1"/>
</dbReference>
<dbReference type="AlphaFoldDB" id="A0A1I4RIT8"/>
<dbReference type="SMART" id="SM00988">
    <property type="entry name" value="UreE_N"/>
    <property type="match status" value="1"/>
</dbReference>
<dbReference type="SUPFAM" id="SSF69737">
    <property type="entry name" value="Urease metallochaperone UreE, C-terminal domain"/>
    <property type="match status" value="1"/>
</dbReference>
<proteinExistence type="inferred from homology"/>
<dbReference type="GO" id="GO:0005737">
    <property type="term" value="C:cytoplasm"/>
    <property type="evidence" value="ECO:0007669"/>
    <property type="project" value="UniProtKB-SubCell"/>
</dbReference>
<dbReference type="STRING" id="758825.SAMN02982985_04359"/>
<keyword evidence="2 5" id="KW-0963">Cytoplasm</keyword>
<dbReference type="GO" id="GO:0019627">
    <property type="term" value="P:urea metabolic process"/>
    <property type="evidence" value="ECO:0007669"/>
    <property type="project" value="InterPro"/>
</dbReference>